<sequence>SDDVFLETVYAIITFDTVPCDTANKLATSVTEAPAKRASTICPL</sequence>
<feature type="non-terminal residue" evidence="1">
    <location>
        <position position="1"/>
    </location>
</feature>
<keyword evidence="2" id="KW-1185">Reference proteome</keyword>
<name>A0ABN9ARD7_9NEOB</name>
<proteinExistence type="predicted"/>
<gene>
    <name evidence="1" type="ORF">SPARVUS_LOCUS1460358</name>
</gene>
<reference evidence="1" key="1">
    <citation type="submission" date="2023-05" db="EMBL/GenBank/DDBJ databases">
        <authorList>
            <person name="Stuckert A."/>
        </authorList>
    </citation>
    <scope>NUCLEOTIDE SEQUENCE</scope>
</reference>
<evidence type="ECO:0000313" key="2">
    <source>
        <dbReference type="Proteomes" id="UP001162483"/>
    </source>
</evidence>
<evidence type="ECO:0000313" key="1">
    <source>
        <dbReference type="EMBL" id="CAI9538594.1"/>
    </source>
</evidence>
<organism evidence="1 2">
    <name type="scientific">Staurois parvus</name>
    <dbReference type="NCBI Taxonomy" id="386267"/>
    <lineage>
        <taxon>Eukaryota</taxon>
        <taxon>Metazoa</taxon>
        <taxon>Chordata</taxon>
        <taxon>Craniata</taxon>
        <taxon>Vertebrata</taxon>
        <taxon>Euteleostomi</taxon>
        <taxon>Amphibia</taxon>
        <taxon>Batrachia</taxon>
        <taxon>Anura</taxon>
        <taxon>Neobatrachia</taxon>
        <taxon>Ranoidea</taxon>
        <taxon>Ranidae</taxon>
        <taxon>Staurois</taxon>
    </lineage>
</organism>
<protein>
    <submittedName>
        <fullName evidence="1">Uncharacterized protein</fullName>
    </submittedName>
</protein>
<comment type="caution">
    <text evidence="1">The sequence shown here is derived from an EMBL/GenBank/DDBJ whole genome shotgun (WGS) entry which is preliminary data.</text>
</comment>
<dbReference type="EMBL" id="CATNWA010000936">
    <property type="protein sequence ID" value="CAI9538594.1"/>
    <property type="molecule type" value="Genomic_DNA"/>
</dbReference>
<dbReference type="Proteomes" id="UP001162483">
    <property type="component" value="Unassembled WGS sequence"/>
</dbReference>
<accession>A0ABN9ARD7</accession>